<reference evidence="9" key="1">
    <citation type="submission" date="2020-09" db="EMBL/GenBank/DDBJ databases">
        <title>New species isolated from human feces.</title>
        <authorList>
            <person name="Kitahara M."/>
            <person name="Shigeno Y."/>
            <person name="Shime M."/>
            <person name="Matsumoto Y."/>
            <person name="Nakamura S."/>
            <person name="Motooka D."/>
            <person name="Fukuoka S."/>
            <person name="Nishikawa H."/>
            <person name="Benno Y."/>
        </authorList>
    </citation>
    <scope>NUCLEOTIDE SEQUENCE</scope>
    <source>
        <strain evidence="9">MM50</strain>
    </source>
</reference>
<dbReference type="Gene3D" id="1.10.3720.10">
    <property type="entry name" value="MetI-like"/>
    <property type="match status" value="1"/>
</dbReference>
<evidence type="ECO:0000256" key="2">
    <source>
        <dbReference type="ARBA" id="ARBA00022448"/>
    </source>
</evidence>
<evidence type="ECO:0000313" key="10">
    <source>
        <dbReference type="Proteomes" id="UP000681035"/>
    </source>
</evidence>
<name>A0A810Q2H7_9FIRM</name>
<dbReference type="AlphaFoldDB" id="A0A810Q2H7"/>
<proteinExistence type="inferred from homology"/>
<keyword evidence="10" id="KW-1185">Reference proteome</keyword>
<evidence type="ECO:0000256" key="4">
    <source>
        <dbReference type="ARBA" id="ARBA00022692"/>
    </source>
</evidence>
<dbReference type="GO" id="GO:0055085">
    <property type="term" value="P:transmembrane transport"/>
    <property type="evidence" value="ECO:0007669"/>
    <property type="project" value="InterPro"/>
</dbReference>
<evidence type="ECO:0000313" key="9">
    <source>
        <dbReference type="EMBL" id="BCK80422.1"/>
    </source>
</evidence>
<keyword evidence="6 7" id="KW-0472">Membrane</keyword>
<feature type="transmembrane region" description="Helical" evidence="7">
    <location>
        <begin position="25"/>
        <end position="46"/>
    </location>
</feature>
<feature type="transmembrane region" description="Helical" evidence="7">
    <location>
        <begin position="82"/>
        <end position="108"/>
    </location>
</feature>
<keyword evidence="4 7" id="KW-0812">Transmembrane</keyword>
<dbReference type="Pfam" id="PF00528">
    <property type="entry name" value="BPD_transp_1"/>
    <property type="match status" value="1"/>
</dbReference>
<feature type="transmembrane region" description="Helical" evidence="7">
    <location>
        <begin position="120"/>
        <end position="140"/>
    </location>
</feature>
<organism evidence="9 10">
    <name type="scientific">Vescimonas coprocola</name>
    <dbReference type="NCBI Taxonomy" id="2714355"/>
    <lineage>
        <taxon>Bacteria</taxon>
        <taxon>Bacillati</taxon>
        <taxon>Bacillota</taxon>
        <taxon>Clostridia</taxon>
        <taxon>Eubacteriales</taxon>
        <taxon>Oscillospiraceae</taxon>
        <taxon>Vescimonas</taxon>
    </lineage>
</organism>
<feature type="domain" description="ABC transmembrane type-1" evidence="8">
    <location>
        <begin position="83"/>
        <end position="296"/>
    </location>
</feature>
<evidence type="ECO:0000256" key="3">
    <source>
        <dbReference type="ARBA" id="ARBA00022475"/>
    </source>
</evidence>
<protein>
    <submittedName>
        <fullName evidence="9">ABC transporter permease</fullName>
    </submittedName>
</protein>
<dbReference type="CDD" id="cd06261">
    <property type="entry name" value="TM_PBP2"/>
    <property type="match status" value="1"/>
</dbReference>
<dbReference type="PROSITE" id="PS50928">
    <property type="entry name" value="ABC_TM1"/>
    <property type="match status" value="1"/>
</dbReference>
<dbReference type="KEGG" id="vcop:MM50RIKEN_01850"/>
<keyword evidence="3" id="KW-1003">Cell membrane</keyword>
<dbReference type="Proteomes" id="UP000681035">
    <property type="component" value="Chromosome"/>
</dbReference>
<dbReference type="InterPro" id="IPR051393">
    <property type="entry name" value="ABC_transporter_permease"/>
</dbReference>
<gene>
    <name evidence="9" type="ORF">MM50RIKEN_01850</name>
</gene>
<comment type="similarity">
    <text evidence="7">Belongs to the binding-protein-dependent transport system permease family.</text>
</comment>
<evidence type="ECO:0000256" key="1">
    <source>
        <dbReference type="ARBA" id="ARBA00004651"/>
    </source>
</evidence>
<feature type="transmembrane region" description="Helical" evidence="7">
    <location>
        <begin position="204"/>
        <end position="225"/>
    </location>
</feature>
<dbReference type="InterPro" id="IPR035906">
    <property type="entry name" value="MetI-like_sf"/>
</dbReference>
<dbReference type="GO" id="GO:0005886">
    <property type="term" value="C:plasma membrane"/>
    <property type="evidence" value="ECO:0007669"/>
    <property type="project" value="UniProtKB-SubCell"/>
</dbReference>
<evidence type="ECO:0000256" key="7">
    <source>
        <dbReference type="RuleBase" id="RU363032"/>
    </source>
</evidence>
<dbReference type="PANTHER" id="PTHR30193:SF37">
    <property type="entry name" value="INNER MEMBRANE ABC TRANSPORTER PERMEASE PROTEIN YCJO"/>
    <property type="match status" value="1"/>
</dbReference>
<sequence length="307" mass="34944">MKLPKHRRDEAALNSRLIRRPIKRMVWLFLLPTFAAFCIGFLYPFFKGLFLSFCNFRITSQWTWTGLENYRKAFQDPGYMHAFWYTALFALVSLIVINLFAFTIAYALTQKFKGTNVFRTVFFLPNLIGGIVLGYIWSMIFDGILIKYNTSVILETKYGFWGLVILVCWQQIGYMMIIYIAGLQAVPEDMLEAARIDGANRWQTLWRVTIPNVMPSITICMFLSLTNGFKLFDQNLALTAGRPFQQLGNGETIKTTEMLALNIVNAFGTSGGGNRGVGQAKAVIFFIVVAAISIIQLQASRRKEVQQ</sequence>
<accession>A0A810Q2H7</accession>
<dbReference type="SUPFAM" id="SSF161098">
    <property type="entry name" value="MetI-like"/>
    <property type="match status" value="1"/>
</dbReference>
<feature type="transmembrane region" description="Helical" evidence="7">
    <location>
        <begin position="282"/>
        <end position="299"/>
    </location>
</feature>
<evidence type="ECO:0000256" key="5">
    <source>
        <dbReference type="ARBA" id="ARBA00022989"/>
    </source>
</evidence>
<dbReference type="InterPro" id="IPR000515">
    <property type="entry name" value="MetI-like"/>
</dbReference>
<dbReference type="EMBL" id="AP023418">
    <property type="protein sequence ID" value="BCK80422.1"/>
    <property type="molecule type" value="Genomic_DNA"/>
</dbReference>
<dbReference type="PANTHER" id="PTHR30193">
    <property type="entry name" value="ABC TRANSPORTER PERMEASE PROTEIN"/>
    <property type="match status" value="1"/>
</dbReference>
<feature type="transmembrane region" description="Helical" evidence="7">
    <location>
        <begin position="160"/>
        <end position="183"/>
    </location>
</feature>
<keyword evidence="2 7" id="KW-0813">Transport</keyword>
<keyword evidence="5 7" id="KW-1133">Transmembrane helix</keyword>
<evidence type="ECO:0000256" key="6">
    <source>
        <dbReference type="ARBA" id="ARBA00023136"/>
    </source>
</evidence>
<evidence type="ECO:0000259" key="8">
    <source>
        <dbReference type="PROSITE" id="PS50928"/>
    </source>
</evidence>
<comment type="subcellular location">
    <subcellularLocation>
        <location evidence="1 7">Cell membrane</location>
        <topology evidence="1 7">Multi-pass membrane protein</topology>
    </subcellularLocation>
</comment>